<gene>
    <name evidence="3" type="ORF">FPCIR_10326</name>
</gene>
<dbReference type="AlphaFoldDB" id="A0A8H5NVT4"/>
<proteinExistence type="predicted"/>
<dbReference type="Proteomes" id="UP000546213">
    <property type="component" value="Unassembled WGS sequence"/>
</dbReference>
<dbReference type="OrthoDB" id="3596450at2759"/>
<reference evidence="3 4" key="1">
    <citation type="submission" date="2020-05" db="EMBL/GenBank/DDBJ databases">
        <title>Identification and distribution of gene clusters putatively required for synthesis of sphingolipid metabolism inhibitors in phylogenetically diverse species of the filamentous fungus Fusarium.</title>
        <authorList>
            <person name="Kim H.-S."/>
            <person name="Busman M."/>
            <person name="Brown D.W."/>
            <person name="Divon H."/>
            <person name="Uhlig S."/>
            <person name="Proctor R.H."/>
        </authorList>
    </citation>
    <scope>NUCLEOTIDE SEQUENCE [LARGE SCALE GENOMIC DNA]</scope>
    <source>
        <strain evidence="3 4">NRRL 36939</strain>
    </source>
</reference>
<comment type="caution">
    <text evidence="3">The sequence shown here is derived from an EMBL/GenBank/DDBJ whole genome shotgun (WGS) entry which is preliminary data.</text>
</comment>
<dbReference type="Pfam" id="PF20150">
    <property type="entry name" value="2EXR"/>
    <property type="match status" value="1"/>
</dbReference>
<accession>A0A8H5NVT4</accession>
<feature type="domain" description="2EXR" evidence="2">
    <location>
        <begin position="99"/>
        <end position="196"/>
    </location>
</feature>
<name>A0A8H5NVT4_9HYPO</name>
<dbReference type="EMBL" id="JAAOAS010000298">
    <property type="protein sequence ID" value="KAF5581151.1"/>
    <property type="molecule type" value="Genomic_DNA"/>
</dbReference>
<evidence type="ECO:0000256" key="1">
    <source>
        <dbReference type="SAM" id="MobiDB-lite"/>
    </source>
</evidence>
<organism evidence="3 4">
    <name type="scientific">Fusarium pseudocircinatum</name>
    <dbReference type="NCBI Taxonomy" id="56676"/>
    <lineage>
        <taxon>Eukaryota</taxon>
        <taxon>Fungi</taxon>
        <taxon>Dikarya</taxon>
        <taxon>Ascomycota</taxon>
        <taxon>Pezizomycotina</taxon>
        <taxon>Sordariomycetes</taxon>
        <taxon>Hypocreomycetidae</taxon>
        <taxon>Hypocreales</taxon>
        <taxon>Nectriaceae</taxon>
        <taxon>Fusarium</taxon>
        <taxon>Fusarium fujikuroi species complex</taxon>
    </lineage>
</organism>
<dbReference type="PANTHER" id="PTHR35910">
    <property type="entry name" value="2EXR DOMAIN-CONTAINING PROTEIN"/>
    <property type="match status" value="1"/>
</dbReference>
<dbReference type="PANTHER" id="PTHR35910:SF1">
    <property type="entry name" value="2EXR DOMAIN-CONTAINING PROTEIN"/>
    <property type="match status" value="1"/>
</dbReference>
<feature type="region of interest" description="Disordered" evidence="1">
    <location>
        <begin position="233"/>
        <end position="270"/>
    </location>
</feature>
<protein>
    <submittedName>
        <fullName evidence="3">Tetracycline resistance</fullName>
    </submittedName>
</protein>
<evidence type="ECO:0000259" key="2">
    <source>
        <dbReference type="Pfam" id="PF20150"/>
    </source>
</evidence>
<dbReference type="InterPro" id="IPR045518">
    <property type="entry name" value="2EXR"/>
</dbReference>
<sequence>MCNSGTGISLPIVPHMGHLVAQKELAAATARASPSRGTVHQVKTFTPEALLFALHHFSNFQLLTFDILHLTYFHFAIFSEIFCQDSSSALANGISLMVFHLFPNLPTELRLKIWKSACFPYATNQRGIHYIDLASIGDDLRSWIGLPTKAPMEMKALHHDFSTSHSGQRVVGRANRSAYMWDAGLWKACKESREIISTPFQLKLWRSTQNSDLEPLELDECLSKACQPYPSQLYSEEPASEDDEELYEKRPGDEDSVLEPEPFLPTCLPSSNQEHADRFMVMPIRDLFCIQTPPPTLLQSCLGV</sequence>
<keyword evidence="4" id="KW-1185">Reference proteome</keyword>
<evidence type="ECO:0000313" key="4">
    <source>
        <dbReference type="Proteomes" id="UP000546213"/>
    </source>
</evidence>
<evidence type="ECO:0000313" key="3">
    <source>
        <dbReference type="EMBL" id="KAF5581151.1"/>
    </source>
</evidence>